<dbReference type="GO" id="GO:0016787">
    <property type="term" value="F:hydrolase activity"/>
    <property type="evidence" value="ECO:0007669"/>
    <property type="project" value="UniProtKB-KW"/>
</dbReference>
<evidence type="ECO:0000313" key="10">
    <source>
        <dbReference type="EMBL" id="CAH2355540.1"/>
    </source>
</evidence>
<keyword evidence="4" id="KW-0442">Lipid degradation</keyword>
<dbReference type="GO" id="GO:0016042">
    <property type="term" value="P:lipid catabolic process"/>
    <property type="evidence" value="ECO:0007669"/>
    <property type="project" value="UniProtKB-KW"/>
</dbReference>
<dbReference type="Gene3D" id="3.40.50.1820">
    <property type="entry name" value="alpha/beta hydrolase"/>
    <property type="match status" value="1"/>
</dbReference>
<dbReference type="PANTHER" id="PTHR11005">
    <property type="entry name" value="LYSOSOMAL ACID LIPASE-RELATED"/>
    <property type="match status" value="1"/>
</dbReference>
<comment type="subcellular location">
    <subcellularLocation>
        <location evidence="1">Membrane</location>
        <topology evidence="1">Single-pass membrane protein</topology>
    </subcellularLocation>
</comment>
<dbReference type="FunFam" id="3.40.50.1820:FF:000095">
    <property type="entry name" value="Triglyceride lipase-cholesterol esterase"/>
    <property type="match status" value="1"/>
</dbReference>
<evidence type="ECO:0000256" key="3">
    <source>
        <dbReference type="ARBA" id="ARBA00022801"/>
    </source>
</evidence>
<dbReference type="GO" id="GO:0016020">
    <property type="term" value="C:membrane"/>
    <property type="evidence" value="ECO:0007669"/>
    <property type="project" value="UniProtKB-SubCell"/>
</dbReference>
<gene>
    <name evidence="10" type="ORF">CLIB1423_28S00584</name>
</gene>
<keyword evidence="3" id="KW-0378">Hydrolase</keyword>
<feature type="transmembrane region" description="Helical" evidence="8">
    <location>
        <begin position="6"/>
        <end position="24"/>
    </location>
</feature>
<evidence type="ECO:0000256" key="6">
    <source>
        <dbReference type="ARBA" id="ARBA00023098"/>
    </source>
</evidence>
<evidence type="ECO:0000256" key="7">
    <source>
        <dbReference type="ARBA" id="ARBA00023136"/>
    </source>
</evidence>
<keyword evidence="11" id="KW-1185">Reference proteome</keyword>
<comment type="caution">
    <text evidence="10">The sequence shown here is derived from an EMBL/GenBank/DDBJ whole genome shotgun (WGS) entry which is preliminary data.</text>
</comment>
<evidence type="ECO:0000313" key="11">
    <source>
        <dbReference type="Proteomes" id="UP000837801"/>
    </source>
</evidence>
<dbReference type="Pfam" id="PF04083">
    <property type="entry name" value="Abhydro_lipase"/>
    <property type="match status" value="1"/>
</dbReference>
<evidence type="ECO:0000259" key="9">
    <source>
        <dbReference type="Pfam" id="PF04083"/>
    </source>
</evidence>
<dbReference type="SUPFAM" id="SSF53474">
    <property type="entry name" value="alpha/beta-Hydrolases"/>
    <property type="match status" value="1"/>
</dbReference>
<protein>
    <submittedName>
        <fullName evidence="10">Sterol esterase Tgl1p</fullName>
    </submittedName>
</protein>
<feature type="domain" description="Partial AB-hydrolase lipase" evidence="9">
    <location>
        <begin position="57"/>
        <end position="126"/>
    </location>
</feature>
<evidence type="ECO:0000256" key="2">
    <source>
        <dbReference type="ARBA" id="ARBA00022692"/>
    </source>
</evidence>
<evidence type="ECO:0000256" key="8">
    <source>
        <dbReference type="SAM" id="Phobius"/>
    </source>
</evidence>
<organism evidence="10 11">
    <name type="scientific">[Candida] railenensis</name>
    <dbReference type="NCBI Taxonomy" id="45579"/>
    <lineage>
        <taxon>Eukaryota</taxon>
        <taxon>Fungi</taxon>
        <taxon>Dikarya</taxon>
        <taxon>Ascomycota</taxon>
        <taxon>Saccharomycotina</taxon>
        <taxon>Pichiomycetes</taxon>
        <taxon>Debaryomycetaceae</taxon>
        <taxon>Kurtzmaniella</taxon>
    </lineage>
</organism>
<dbReference type="AlphaFoldDB" id="A0A9P0QVX5"/>
<dbReference type="EMBL" id="CAKXYY010000028">
    <property type="protein sequence ID" value="CAH2355540.1"/>
    <property type="molecule type" value="Genomic_DNA"/>
</dbReference>
<keyword evidence="5 8" id="KW-1133">Transmembrane helix</keyword>
<accession>A0A9P0QVX5</accession>
<keyword evidence="2 8" id="KW-0812">Transmembrane</keyword>
<name>A0A9P0QVX5_9ASCO</name>
<reference evidence="10" key="1">
    <citation type="submission" date="2022-03" db="EMBL/GenBank/DDBJ databases">
        <authorList>
            <person name="Legras J.-L."/>
            <person name="Devillers H."/>
            <person name="Grondin C."/>
        </authorList>
    </citation>
    <scope>NUCLEOTIDE SEQUENCE</scope>
    <source>
        <strain evidence="10">CLIB 1423</strain>
    </source>
</reference>
<dbReference type="Proteomes" id="UP000837801">
    <property type="component" value="Unassembled WGS sequence"/>
</dbReference>
<dbReference type="InterPro" id="IPR006693">
    <property type="entry name" value="AB_hydrolase_lipase"/>
</dbReference>
<evidence type="ECO:0000256" key="1">
    <source>
        <dbReference type="ARBA" id="ARBA00004167"/>
    </source>
</evidence>
<proteinExistence type="predicted"/>
<evidence type="ECO:0000256" key="4">
    <source>
        <dbReference type="ARBA" id="ARBA00022963"/>
    </source>
</evidence>
<evidence type="ECO:0000256" key="5">
    <source>
        <dbReference type="ARBA" id="ARBA00022989"/>
    </source>
</evidence>
<sequence>MFSSLYTVFSLLSFVIRVIIISLYETSRKWLFKIDPDAFPRIPRHVTVDNLASAKDISEIAAANGYIIREHVVTTRDNYLLVIHKLEKRDSSSSRTNSRRPTNTKLESKVAYFHHGLLTNSELFLLGSEKNKNLPYLLVDLGYEVWLGNNRGNKYSRKHLKLSVSDKRYWNYSLDEFALYDIPDTLNYIKSFYSYDKSCKIIYVGFSQGCSQLFASLSLNPTLNDSISLFVGLSPAIIPRDLNHTLLKVIVNQTANDNSFLYSLFGERAILPSVSFWCWLMGPELYQLVVDQSLQFLFGWSSKNISPKQKKVGYSHMFSNSSVKSIIHWFQIISSRRFQMFDETCNIGLSGLSTLSHDSKLTTSRVAPFPISHHLDVPMVLVYGDSDILVDIESTKDLILSQNSIMASKLLETIGCPTYEHMDTLWGDTVYETVFKKVIEYMENSHLYEDDRFYDRKEKETVNGKADVYLQKSNFILI</sequence>
<dbReference type="InterPro" id="IPR029058">
    <property type="entry name" value="AB_hydrolase_fold"/>
</dbReference>
<keyword evidence="7 8" id="KW-0472">Membrane</keyword>
<dbReference type="OrthoDB" id="9974421at2759"/>
<keyword evidence="6" id="KW-0443">Lipid metabolism</keyword>